<organism evidence="1">
    <name type="scientific">marine sediment metagenome</name>
    <dbReference type="NCBI Taxonomy" id="412755"/>
    <lineage>
        <taxon>unclassified sequences</taxon>
        <taxon>metagenomes</taxon>
        <taxon>ecological metagenomes</taxon>
    </lineage>
</organism>
<proteinExistence type="predicted"/>
<reference evidence="1" key="1">
    <citation type="journal article" date="2014" name="Front. Microbiol.">
        <title>High frequency of phylogenetically diverse reductive dehalogenase-homologous genes in deep subseafloor sedimentary metagenomes.</title>
        <authorList>
            <person name="Kawai M."/>
            <person name="Futagami T."/>
            <person name="Toyoda A."/>
            <person name="Takaki Y."/>
            <person name="Nishi S."/>
            <person name="Hori S."/>
            <person name="Arai W."/>
            <person name="Tsubouchi T."/>
            <person name="Morono Y."/>
            <person name="Uchiyama I."/>
            <person name="Ito T."/>
            <person name="Fujiyama A."/>
            <person name="Inagaki F."/>
            <person name="Takami H."/>
        </authorList>
    </citation>
    <scope>NUCLEOTIDE SEQUENCE</scope>
    <source>
        <strain evidence="1">Expedition CK06-06</strain>
    </source>
</reference>
<name>X1HRC1_9ZZZZ</name>
<evidence type="ECO:0000313" key="1">
    <source>
        <dbReference type="EMBL" id="GAH72002.1"/>
    </source>
</evidence>
<accession>X1HRC1</accession>
<dbReference type="AlphaFoldDB" id="X1HRC1"/>
<dbReference type="EMBL" id="BARU01035172">
    <property type="protein sequence ID" value="GAH72002.1"/>
    <property type="molecule type" value="Genomic_DNA"/>
</dbReference>
<sequence>MCDCKTTIPKEAERKCERLAGRDVDFSEIERYGYSIIRIGHRKYDGQPSKTFLYPGVDWSFCPFCGEQI</sequence>
<protein>
    <submittedName>
        <fullName evidence="1">Uncharacterized protein</fullName>
    </submittedName>
</protein>
<comment type="caution">
    <text evidence="1">The sequence shown here is derived from an EMBL/GenBank/DDBJ whole genome shotgun (WGS) entry which is preliminary data.</text>
</comment>
<gene>
    <name evidence="1" type="ORF">S03H2_55096</name>
</gene>